<dbReference type="Proteomes" id="UP000054047">
    <property type="component" value="Unassembled WGS sequence"/>
</dbReference>
<evidence type="ECO:0000313" key="2">
    <source>
        <dbReference type="Proteomes" id="UP000054047"/>
    </source>
</evidence>
<name>A0A0C2DK49_9BILA</name>
<protein>
    <submittedName>
        <fullName evidence="1">Uncharacterized protein</fullName>
    </submittedName>
</protein>
<dbReference type="OrthoDB" id="7777654at2759"/>
<reference evidence="1 2" key="1">
    <citation type="submission" date="2013-12" db="EMBL/GenBank/DDBJ databases">
        <title>Draft genome of the parsitic nematode Ancylostoma duodenale.</title>
        <authorList>
            <person name="Mitreva M."/>
        </authorList>
    </citation>
    <scope>NUCLEOTIDE SEQUENCE [LARGE SCALE GENOMIC DNA]</scope>
    <source>
        <strain evidence="1 2">Zhejiang</strain>
    </source>
</reference>
<dbReference type="AlphaFoldDB" id="A0A0C2DK49"/>
<evidence type="ECO:0000313" key="1">
    <source>
        <dbReference type="EMBL" id="KIH62862.1"/>
    </source>
</evidence>
<keyword evidence="2" id="KW-1185">Reference proteome</keyword>
<dbReference type="Gene3D" id="1.10.405.10">
    <property type="entry name" value="Guanine Nucleotide Dissociation Inhibitor, domain 1"/>
    <property type="match status" value="1"/>
</dbReference>
<dbReference type="EMBL" id="KN729025">
    <property type="protein sequence ID" value="KIH62862.1"/>
    <property type="molecule type" value="Genomic_DNA"/>
</dbReference>
<organism evidence="1 2">
    <name type="scientific">Ancylostoma duodenale</name>
    <dbReference type="NCBI Taxonomy" id="51022"/>
    <lineage>
        <taxon>Eukaryota</taxon>
        <taxon>Metazoa</taxon>
        <taxon>Ecdysozoa</taxon>
        <taxon>Nematoda</taxon>
        <taxon>Chromadorea</taxon>
        <taxon>Rhabditida</taxon>
        <taxon>Rhabditina</taxon>
        <taxon>Rhabditomorpha</taxon>
        <taxon>Strongyloidea</taxon>
        <taxon>Ancylostomatidae</taxon>
        <taxon>Ancylostomatinae</taxon>
        <taxon>Ancylostoma</taxon>
    </lineage>
</organism>
<gene>
    <name evidence="1" type="ORF">ANCDUO_06846</name>
</gene>
<accession>A0A0C2DK49</accession>
<proteinExistence type="predicted"/>
<sequence>MVPVWFVEAEVLQIFEHHSVDVNDLFRWEYATELNEISVGQWIRQNTWSRSGQDVLEIATRALYGVEPNRFAQRCSVSLCTMLL</sequence>